<dbReference type="Pfam" id="PF01844">
    <property type="entry name" value="HNH"/>
    <property type="match status" value="1"/>
</dbReference>
<feature type="compositionally biased region" description="Pro residues" evidence="2">
    <location>
        <begin position="477"/>
        <end position="487"/>
    </location>
</feature>
<keyword evidence="5" id="KW-1185">Reference proteome</keyword>
<evidence type="ECO:0000256" key="2">
    <source>
        <dbReference type="SAM" id="MobiDB-lite"/>
    </source>
</evidence>
<dbReference type="RefSeq" id="WP_232497874.1">
    <property type="nucleotide sequence ID" value="NZ_BAAANH010000004.1"/>
</dbReference>
<dbReference type="InterPro" id="IPR003615">
    <property type="entry name" value="HNH_nuc"/>
</dbReference>
<organism evidence="4 5">
    <name type="scientific">Agromyces humatus</name>
    <dbReference type="NCBI Taxonomy" id="279573"/>
    <lineage>
        <taxon>Bacteria</taxon>
        <taxon>Bacillati</taxon>
        <taxon>Actinomycetota</taxon>
        <taxon>Actinomycetes</taxon>
        <taxon>Micrococcales</taxon>
        <taxon>Microbacteriaceae</taxon>
        <taxon>Agromyces</taxon>
    </lineage>
</organism>
<dbReference type="Proteomes" id="UP001500506">
    <property type="component" value="Unassembled WGS sequence"/>
</dbReference>
<evidence type="ECO:0000259" key="3">
    <source>
        <dbReference type="SMART" id="SM00507"/>
    </source>
</evidence>
<feature type="domain" description="HNH nuclease" evidence="3">
    <location>
        <begin position="375"/>
        <end position="428"/>
    </location>
</feature>
<proteinExistence type="inferred from homology"/>
<name>A0ABP4WT30_9MICO</name>
<feature type="region of interest" description="Disordered" evidence="2">
    <location>
        <begin position="450"/>
        <end position="506"/>
    </location>
</feature>
<evidence type="ECO:0000256" key="1">
    <source>
        <dbReference type="ARBA" id="ARBA00023450"/>
    </source>
</evidence>
<evidence type="ECO:0000313" key="4">
    <source>
        <dbReference type="EMBL" id="GAA1760273.1"/>
    </source>
</evidence>
<accession>A0ABP4WT30</accession>
<evidence type="ECO:0000313" key="5">
    <source>
        <dbReference type="Proteomes" id="UP001500506"/>
    </source>
</evidence>
<dbReference type="SMART" id="SM00507">
    <property type="entry name" value="HNHc"/>
    <property type="match status" value="1"/>
</dbReference>
<dbReference type="Pfam" id="PF02720">
    <property type="entry name" value="DUF222"/>
    <property type="match status" value="1"/>
</dbReference>
<dbReference type="InterPro" id="IPR003870">
    <property type="entry name" value="DUF222"/>
</dbReference>
<gene>
    <name evidence="4" type="ORF">GCM10009747_19120</name>
</gene>
<comment type="similarity">
    <text evidence="1">Belongs to the Rv1128c/1148c/1588c/1702c/1945/3466 family.</text>
</comment>
<protein>
    <recommendedName>
        <fullName evidence="3">HNH nuclease domain-containing protein</fullName>
    </recommendedName>
</protein>
<sequence length="506" mass="55120">MSETLPDFAGITGALRGLGLTPARFHAADDAGLVGALEAISVLRHEVERHQALAAAEVARRSRAGFGQQSLARRDGHTSTGAMLQSITRSTKRDTAALVAVGEMVAEAEAAAEFERMRRDDPGIAGVLPETPPPWFAPLSDAVVSGELTVAVADAIRSGLGEPGGDADEEQLGAALGELIPLCRDANADAARRAARQARDRIDAAGVTARAERQQEQQFWRVWVKPDGMVRGEFELEPVTGMLVKAVFDQLTHPRLIEPNVRRGFSDPVRGDRAFADARTTRERHAADGLVELLRAGTTVDPSRLLNAVKPSVRIVVNEHTLTSGHGSGVLEGHPDRIPIGAIHTGLCEGYLPVRFDQSGACVDLGRDERLFTTKQKTLLAIRDGGCMDPDCTRPPSWTEAHHIDHWHRDNGRTDLADGILLCRRDHLRYHNEGWQIRRHGTTYWLIPPPGIDPHQTPRLMRPKTPADITHPVNPAQLPPPATPPTPATTHEQEHPHPHPHPHAAR</sequence>
<reference evidence="5" key="1">
    <citation type="journal article" date="2019" name="Int. J. Syst. Evol. Microbiol.">
        <title>The Global Catalogue of Microorganisms (GCM) 10K type strain sequencing project: providing services to taxonomists for standard genome sequencing and annotation.</title>
        <authorList>
            <consortium name="The Broad Institute Genomics Platform"/>
            <consortium name="The Broad Institute Genome Sequencing Center for Infectious Disease"/>
            <person name="Wu L."/>
            <person name="Ma J."/>
        </authorList>
    </citation>
    <scope>NUCLEOTIDE SEQUENCE [LARGE SCALE GENOMIC DNA]</scope>
    <source>
        <strain evidence="5">JCM 14319</strain>
    </source>
</reference>
<comment type="caution">
    <text evidence="4">The sequence shown here is derived from an EMBL/GenBank/DDBJ whole genome shotgun (WGS) entry which is preliminary data.</text>
</comment>
<dbReference type="EMBL" id="BAAANH010000004">
    <property type="protein sequence ID" value="GAA1760273.1"/>
    <property type="molecule type" value="Genomic_DNA"/>
</dbReference>
<dbReference type="InterPro" id="IPR002711">
    <property type="entry name" value="HNH"/>
</dbReference>